<dbReference type="Proteomes" id="UP001207252">
    <property type="component" value="Unassembled WGS sequence"/>
</dbReference>
<feature type="domain" description="RNA 2-O ribose methyltransferase substrate binding" evidence="5">
    <location>
        <begin position="7"/>
        <end position="68"/>
    </location>
</feature>
<dbReference type="InterPro" id="IPR013123">
    <property type="entry name" value="SpoU_subst-bd"/>
</dbReference>
<dbReference type="CDD" id="cd18103">
    <property type="entry name" value="SpoU-like_RlmB"/>
    <property type="match status" value="1"/>
</dbReference>
<evidence type="ECO:0000313" key="6">
    <source>
        <dbReference type="EMBL" id="MCV3753801.1"/>
    </source>
</evidence>
<dbReference type="InterPro" id="IPR004441">
    <property type="entry name" value="rRNA_MeTrfase_TrmH"/>
</dbReference>
<dbReference type="InterPro" id="IPR029028">
    <property type="entry name" value="Alpha/beta_knot_MTases"/>
</dbReference>
<dbReference type="PANTHER" id="PTHR46429:SF1">
    <property type="entry name" value="23S RRNA (GUANOSINE-2'-O-)-METHYLTRANSFERASE RLMB"/>
    <property type="match status" value="1"/>
</dbReference>
<comment type="similarity">
    <text evidence="1">Belongs to the class IV-like SAM-binding methyltransferase superfamily. RNA methyltransferase TrmH family.</text>
</comment>
<evidence type="ECO:0000313" key="7">
    <source>
        <dbReference type="Proteomes" id="UP001207252"/>
    </source>
</evidence>
<dbReference type="Gene3D" id="3.40.1280.10">
    <property type="match status" value="1"/>
</dbReference>
<evidence type="ECO:0000256" key="3">
    <source>
        <dbReference type="ARBA" id="ARBA00022679"/>
    </source>
</evidence>
<gene>
    <name evidence="6" type="primary">rlmB</name>
    <name evidence="6" type="ORF">OF365_00145</name>
</gene>
<dbReference type="Pfam" id="PF08032">
    <property type="entry name" value="SpoU_sub_bind"/>
    <property type="match status" value="1"/>
</dbReference>
<dbReference type="EMBL" id="JAOXHJ010000001">
    <property type="protein sequence ID" value="MCV3753801.1"/>
    <property type="molecule type" value="Genomic_DNA"/>
</dbReference>
<proteinExistence type="inferred from homology"/>
<evidence type="ECO:0000256" key="2">
    <source>
        <dbReference type="ARBA" id="ARBA00022603"/>
    </source>
</evidence>
<dbReference type="InterPro" id="IPR001537">
    <property type="entry name" value="SpoU_MeTrfase"/>
</dbReference>
<dbReference type="NCBIfam" id="TIGR00186">
    <property type="entry name" value="rRNA_methyl_3"/>
    <property type="match status" value="1"/>
</dbReference>
<dbReference type="PANTHER" id="PTHR46429">
    <property type="entry name" value="23S RRNA (GUANOSINE-2'-O-)-METHYLTRANSFERASE RLMB"/>
    <property type="match status" value="1"/>
</dbReference>
<keyword evidence="2" id="KW-0489">Methyltransferase</keyword>
<reference evidence="6 7" key="1">
    <citation type="journal article" date="2020" name="Int. J. Syst. Evol. Microbiol.">
        <title>Ureaplasma miroungigenitalium sp. nov. isolated from northern elephant seals (Mirounga angustirostris) and Ureaplasma zalophigenitalium sp. nov. isolated from California sea lions (Zalophus californianus).</title>
        <authorList>
            <person name="Volokhov D.V."/>
            <person name="Gulland F.M."/>
            <person name="Gao Y."/>
            <person name="Chizhikov V.E."/>
        </authorList>
    </citation>
    <scope>NUCLEOTIDE SEQUENCE [LARGE SCALE GENOMIC DNA]</scope>
    <source>
        <strain evidence="6 7">CSL7644-GEN</strain>
    </source>
</reference>
<comment type="caution">
    <text evidence="6">The sequence shown here is derived from an EMBL/GenBank/DDBJ whole genome shotgun (WGS) entry which is preliminary data.</text>
</comment>
<accession>A0ABT3BNI3</accession>
<dbReference type="Pfam" id="PF00588">
    <property type="entry name" value="SpoU_methylase"/>
    <property type="match status" value="1"/>
</dbReference>
<protein>
    <submittedName>
        <fullName evidence="6">23S rRNA (Guanosine(2251)-2'-O)-methyltransferase RlmB</fullName>
    </submittedName>
</protein>
<feature type="domain" description="tRNA/rRNA methyltransferase SpoU type" evidence="4">
    <location>
        <begin position="88"/>
        <end position="228"/>
    </location>
</feature>
<organism evidence="6 7">
    <name type="scientific">Ureaplasma zalophigenitalium</name>
    <dbReference type="NCBI Taxonomy" id="907723"/>
    <lineage>
        <taxon>Bacteria</taxon>
        <taxon>Bacillati</taxon>
        <taxon>Mycoplasmatota</taxon>
        <taxon>Mycoplasmoidales</taxon>
        <taxon>Mycoplasmoidaceae</taxon>
        <taxon>Ureaplasma</taxon>
    </lineage>
</organism>
<evidence type="ECO:0000256" key="1">
    <source>
        <dbReference type="ARBA" id="ARBA00007228"/>
    </source>
</evidence>
<keyword evidence="3" id="KW-0808">Transferase</keyword>
<name>A0ABT3BNI3_9BACT</name>
<evidence type="ECO:0000259" key="5">
    <source>
        <dbReference type="Pfam" id="PF08032"/>
    </source>
</evidence>
<evidence type="ECO:0000259" key="4">
    <source>
        <dbReference type="Pfam" id="PF00588"/>
    </source>
</evidence>
<dbReference type="SUPFAM" id="SSF75217">
    <property type="entry name" value="alpha/beta knot"/>
    <property type="match status" value="1"/>
</dbReference>
<dbReference type="RefSeq" id="WP_263817604.1">
    <property type="nucleotide sequence ID" value="NZ_JAOXHJ010000001.1"/>
</dbReference>
<sequence>MLNFNKKALYDAINAHIAISKVYIGSYDQKIIDLLEERNIPYEIVNRVWFNRFDKQLNHQFLAFETKQVIKNVALNEFLTSHQDSPGLILMLDEIQDPHNFGAILRSADAFGVKAVIYKKNNQASVNELVIKTSMGAINYLNLICVANLSQSIKLLQEHGYWVYASALNHQAQPYNQINYPNKTVIIVGNENKGISPLVLKNADQQVYVPMYGHVQSLNVSVATGILLAFISQHLNK</sequence>
<dbReference type="InterPro" id="IPR029026">
    <property type="entry name" value="tRNA_m1G_MTases_N"/>
</dbReference>
<keyword evidence="7" id="KW-1185">Reference proteome</keyword>